<organism evidence="1 2">
    <name type="scientific">Sphingopyxis granuli</name>
    <dbReference type="NCBI Taxonomy" id="267128"/>
    <lineage>
        <taxon>Bacteria</taxon>
        <taxon>Pseudomonadati</taxon>
        <taxon>Pseudomonadota</taxon>
        <taxon>Alphaproteobacteria</taxon>
        <taxon>Sphingomonadales</taxon>
        <taxon>Sphingomonadaceae</taxon>
        <taxon>Sphingopyxis</taxon>
    </lineage>
</organism>
<dbReference type="Pfam" id="PF12487">
    <property type="entry name" value="DUF3703"/>
    <property type="match status" value="1"/>
</dbReference>
<evidence type="ECO:0000313" key="1">
    <source>
        <dbReference type="EMBL" id="AMG72485.1"/>
    </source>
</evidence>
<evidence type="ECO:0000313" key="2">
    <source>
        <dbReference type="Proteomes" id="UP000058599"/>
    </source>
</evidence>
<dbReference type="RefSeq" id="WP_067179743.1">
    <property type="nucleotide sequence ID" value="NZ_CP012199.1"/>
</dbReference>
<dbReference type="AlphaFoldDB" id="A0AA86GHA0"/>
<gene>
    <name evidence="1" type="ORF">SGRAN_0087</name>
</gene>
<dbReference type="KEGG" id="sgi:SGRAN_0087"/>
<dbReference type="EMBL" id="CP012199">
    <property type="protein sequence ID" value="AMG72485.1"/>
    <property type="molecule type" value="Genomic_DNA"/>
</dbReference>
<dbReference type="Proteomes" id="UP000058599">
    <property type="component" value="Chromosome"/>
</dbReference>
<accession>A0AA86GHA0</accession>
<sequence>MITSTAKPLTRTIVAPLLRDQYRLFRESSRTGDEAAAWRALEWEHILSQPYMGAHLASHWHMFRYAIELGDSREAAGQVVRFLLVPLGSLTGRLPAGNNGRARVSAFDPMPMPEGLAVLIEAARSAAERDA</sequence>
<protein>
    <recommendedName>
        <fullName evidence="3">DUF3703 domain-containing protein</fullName>
    </recommendedName>
</protein>
<keyword evidence="2" id="KW-1185">Reference proteome</keyword>
<name>A0AA86GHA0_9SPHN</name>
<evidence type="ECO:0008006" key="3">
    <source>
        <dbReference type="Google" id="ProtNLM"/>
    </source>
</evidence>
<proteinExistence type="predicted"/>
<reference evidence="1 2" key="1">
    <citation type="journal article" date="2016" name="BMC Genomics">
        <title>Genomic analysis of the nitrate-respiring Sphingopyxis granuli (formerly Sphingomonas macrogoltabida) strain TFA.</title>
        <authorList>
            <person name="Garcia-Romero I."/>
            <person name="Perez-Pulido A.J."/>
            <person name="Gonzalez-Flores Y.E."/>
            <person name="Reyes-Ramirez F."/>
            <person name="Santero E."/>
            <person name="Floriano B."/>
        </authorList>
    </citation>
    <scope>NUCLEOTIDE SEQUENCE [LARGE SCALE GENOMIC DNA]</scope>
    <source>
        <strain evidence="1 2">TFA</strain>
    </source>
</reference>
<dbReference type="InterPro" id="IPR022172">
    <property type="entry name" value="DUF3703"/>
</dbReference>